<feature type="domain" description="Metallo-beta-lactamase" evidence="13">
    <location>
        <begin position="20"/>
        <end position="218"/>
    </location>
</feature>
<evidence type="ECO:0000256" key="4">
    <source>
        <dbReference type="ARBA" id="ARBA00022759"/>
    </source>
</evidence>
<dbReference type="GO" id="GO:0004521">
    <property type="term" value="F:RNA endonuclease activity"/>
    <property type="evidence" value="ECO:0007669"/>
    <property type="project" value="UniProtKB-UniRule"/>
</dbReference>
<keyword evidence="5 9" id="KW-0378">Hydrolase</keyword>
<organism evidence="14 15">
    <name type="scientific">Desulfovibrio psychrotolerans</name>
    <dbReference type="NCBI Taxonomy" id="415242"/>
    <lineage>
        <taxon>Bacteria</taxon>
        <taxon>Pseudomonadati</taxon>
        <taxon>Thermodesulfobacteriota</taxon>
        <taxon>Desulfovibrionia</taxon>
        <taxon>Desulfovibrionales</taxon>
        <taxon>Desulfovibrionaceae</taxon>
        <taxon>Desulfovibrio</taxon>
    </lineage>
</organism>
<dbReference type="GO" id="GO:0004534">
    <property type="term" value="F:5'-3' RNA exonuclease activity"/>
    <property type="evidence" value="ECO:0007669"/>
    <property type="project" value="UniProtKB-UniRule"/>
</dbReference>
<dbReference type="GO" id="GO:0003723">
    <property type="term" value="F:RNA binding"/>
    <property type="evidence" value="ECO:0007669"/>
    <property type="project" value="UniProtKB-UniRule"/>
</dbReference>
<feature type="binding site" evidence="12">
    <location>
        <position position="75"/>
    </location>
    <ligand>
        <name>Zn(2+)</name>
        <dbReference type="ChEBI" id="CHEBI:29105"/>
        <label>1</label>
        <note>catalytic</note>
    </ligand>
</feature>
<evidence type="ECO:0000256" key="8">
    <source>
        <dbReference type="ARBA" id="ARBA00022884"/>
    </source>
</evidence>
<feature type="active site" description="Proton donor" evidence="10">
    <location>
        <position position="195"/>
    </location>
</feature>
<evidence type="ECO:0000313" key="14">
    <source>
        <dbReference type="EMBL" id="GFM36655.1"/>
    </source>
</evidence>
<comment type="cofactor">
    <cofactor evidence="12">
        <name>Ca(2+)</name>
        <dbReference type="ChEBI" id="CHEBI:29108"/>
    </cofactor>
    <text evidence="12">Binds 1 Ca(2+) cation per subunit. Seen in 1 crystal structure, it is not clear if it is physiologically important.</text>
</comment>
<evidence type="ECO:0000256" key="6">
    <source>
        <dbReference type="ARBA" id="ARBA00022833"/>
    </source>
</evidence>
<feature type="binding site" evidence="12">
    <location>
        <position position="50"/>
    </location>
    <ligand>
        <name>Ca(2+)</name>
        <dbReference type="ChEBI" id="CHEBI:29108"/>
    </ligand>
</feature>
<dbReference type="InterPro" id="IPR001587">
    <property type="entry name" value="RNase_J_CS"/>
</dbReference>
<dbReference type="GO" id="GO:0005737">
    <property type="term" value="C:cytoplasm"/>
    <property type="evidence" value="ECO:0007669"/>
    <property type="project" value="UniProtKB-SubCell"/>
</dbReference>
<evidence type="ECO:0000256" key="2">
    <source>
        <dbReference type="ARBA" id="ARBA00022722"/>
    </source>
</evidence>
<keyword evidence="3 12" id="KW-0479">Metal-binding</keyword>
<comment type="cofactor">
    <cofactor evidence="12">
        <name>Zn(2+)</name>
        <dbReference type="ChEBI" id="CHEBI:29105"/>
    </cofactor>
    <text evidence="12">Binds 2 Zn(2+) ions per subunit. It is not clear if Zn(2+) or Mg(2+) is physiologically important.</text>
</comment>
<reference evidence="14 15" key="1">
    <citation type="submission" date="2020-05" db="EMBL/GenBank/DDBJ databases">
        <title>Draft genome sequence of Desulfovibrio psychrotolerans JS1T.</title>
        <authorList>
            <person name="Ueno A."/>
            <person name="Tamazawa S."/>
            <person name="Tamamura S."/>
            <person name="Murakami T."/>
            <person name="Kiyama T."/>
            <person name="Inomata H."/>
            <person name="Amano Y."/>
            <person name="Miyakawa K."/>
            <person name="Tamaki H."/>
            <person name="Naganuma T."/>
            <person name="Kaneko K."/>
        </authorList>
    </citation>
    <scope>NUCLEOTIDE SEQUENCE [LARGE SCALE GENOMIC DNA]</scope>
    <source>
        <strain evidence="14 15">JS1</strain>
    </source>
</reference>
<keyword evidence="8 9" id="KW-0694">RNA-binding</keyword>
<evidence type="ECO:0000256" key="11">
    <source>
        <dbReference type="PIRSR" id="PIRSR004803-2"/>
    </source>
</evidence>
<dbReference type="RefSeq" id="WP_174409322.1">
    <property type="nucleotide sequence ID" value="NZ_BLVP01000007.1"/>
</dbReference>
<feature type="binding site" evidence="12">
    <location>
        <position position="73"/>
    </location>
    <ligand>
        <name>Zn(2+)</name>
        <dbReference type="ChEBI" id="CHEBI:29105"/>
        <label>1</label>
        <note>catalytic</note>
    </ligand>
</feature>
<dbReference type="EMBL" id="BLVP01000007">
    <property type="protein sequence ID" value="GFM36655.1"/>
    <property type="molecule type" value="Genomic_DNA"/>
</dbReference>
<dbReference type="InterPro" id="IPR042173">
    <property type="entry name" value="RNase_J_2"/>
</dbReference>
<evidence type="ECO:0000259" key="13">
    <source>
        <dbReference type="SMART" id="SM00849"/>
    </source>
</evidence>
<dbReference type="InterPro" id="IPR055132">
    <property type="entry name" value="RNase_J_b_CASP"/>
</dbReference>
<dbReference type="AlphaFoldDB" id="A0A7J0BU39"/>
<keyword evidence="4 9" id="KW-0255">Endonuclease</keyword>
<evidence type="ECO:0000256" key="5">
    <source>
        <dbReference type="ARBA" id="ARBA00022801"/>
    </source>
</evidence>
<dbReference type="HAMAP" id="MF_01491">
    <property type="entry name" value="RNase_J_bact"/>
    <property type="match status" value="1"/>
</dbReference>
<comment type="subcellular location">
    <subcellularLocation>
        <location evidence="9">Cytoplasm</location>
    </subcellularLocation>
</comment>
<dbReference type="Pfam" id="PF07521">
    <property type="entry name" value="RMMBL"/>
    <property type="match status" value="1"/>
</dbReference>
<dbReference type="Pfam" id="PF12706">
    <property type="entry name" value="Lactamase_B_2"/>
    <property type="match status" value="1"/>
</dbReference>
<dbReference type="Proteomes" id="UP000503820">
    <property type="component" value="Unassembled WGS sequence"/>
</dbReference>
<comment type="subunit">
    <text evidence="9">Homodimer, may be a subunit of the RNA degradosome.</text>
</comment>
<dbReference type="SMART" id="SM00849">
    <property type="entry name" value="Lactamase_B"/>
    <property type="match status" value="1"/>
</dbReference>
<feature type="binding site" evidence="9 11">
    <location>
        <begin position="364"/>
        <end position="368"/>
    </location>
    <ligand>
        <name>substrate</name>
    </ligand>
</feature>
<feature type="binding site" evidence="12">
    <location>
        <position position="77"/>
    </location>
    <ligand>
        <name>Zn(2+)</name>
        <dbReference type="ChEBI" id="CHEBI:29105"/>
        <label>1</label>
        <note>catalytic</note>
    </ligand>
</feature>
<comment type="function">
    <text evidence="9">An RNase that has 5'-3' exonuclease and possibly endonuclease activity. Involved in maturation of rRNA and in some organisms also mRNA maturation and/or decay.</text>
</comment>
<evidence type="ECO:0000256" key="3">
    <source>
        <dbReference type="ARBA" id="ARBA00022723"/>
    </source>
</evidence>
<comment type="similarity">
    <text evidence="9">Belongs to the metallo-beta-lactamase superfamily. RNA-metabolizing metallo-beta-lactamase-like family. Bacterial RNase J subfamily.</text>
</comment>
<comment type="caution">
    <text evidence="14">The sequence shown here is derived from an EMBL/GenBank/DDBJ whole genome shotgun (WGS) entry which is preliminary data.</text>
</comment>
<keyword evidence="7 9" id="KW-0269">Exonuclease</keyword>
<feature type="binding site" evidence="12">
    <location>
        <position position="141"/>
    </location>
    <ligand>
        <name>Zn(2+)</name>
        <dbReference type="ChEBI" id="CHEBI:29105"/>
        <label>1</label>
        <note>catalytic</note>
    </ligand>
</feature>
<dbReference type="InterPro" id="IPR036866">
    <property type="entry name" value="RibonucZ/Hydroxyglut_hydro"/>
</dbReference>
<keyword evidence="9" id="KW-0698">rRNA processing</keyword>
<keyword evidence="6 12" id="KW-0862">Zinc</keyword>
<dbReference type="GO" id="GO:0006364">
    <property type="term" value="P:rRNA processing"/>
    <property type="evidence" value="ECO:0007669"/>
    <property type="project" value="UniProtKB-UniRule"/>
</dbReference>
<feature type="binding site" evidence="12">
    <location>
        <position position="78"/>
    </location>
    <ligand>
        <name>Zn(2+)</name>
        <dbReference type="ChEBI" id="CHEBI:29105"/>
        <label>2</label>
        <note>catalytic</note>
    </ligand>
</feature>
<dbReference type="Gene3D" id="3.40.50.10710">
    <property type="entry name" value="Metallo-hydrolase/oxidoreductase"/>
    <property type="match status" value="1"/>
</dbReference>
<keyword evidence="15" id="KW-1185">Reference proteome</keyword>
<evidence type="ECO:0000256" key="10">
    <source>
        <dbReference type="PIRSR" id="PIRSR004803-1"/>
    </source>
</evidence>
<evidence type="ECO:0000256" key="1">
    <source>
        <dbReference type="ARBA" id="ARBA00022490"/>
    </source>
</evidence>
<dbReference type="InterPro" id="IPR041636">
    <property type="entry name" value="RNase_J_C"/>
</dbReference>
<feature type="binding site" evidence="12">
    <location>
        <position position="163"/>
    </location>
    <ligand>
        <name>Zn(2+)</name>
        <dbReference type="ChEBI" id="CHEBI:29105"/>
        <label>1</label>
        <note>catalytic</note>
    </ligand>
</feature>
<gene>
    <name evidence="9 14" type="primary">rnj</name>
    <name evidence="14" type="ORF">DSM19430T_13390</name>
</gene>
<dbReference type="PANTHER" id="PTHR43694">
    <property type="entry name" value="RIBONUCLEASE J"/>
    <property type="match status" value="1"/>
</dbReference>
<feature type="binding site" evidence="12">
    <location>
        <position position="443"/>
    </location>
    <ligand>
        <name>Ca(2+)</name>
        <dbReference type="ChEBI" id="CHEBI:29108"/>
    </ligand>
</feature>
<dbReference type="Gene3D" id="3.60.15.10">
    <property type="entry name" value="Ribonuclease Z/Hydroxyacylglutathione hydrolase-like"/>
    <property type="match status" value="1"/>
</dbReference>
<dbReference type="NCBIfam" id="TIGR00649">
    <property type="entry name" value="MG423"/>
    <property type="match status" value="1"/>
</dbReference>
<feature type="binding site" evidence="12">
    <location>
        <position position="390"/>
    </location>
    <ligand>
        <name>Zn(2+)</name>
        <dbReference type="ChEBI" id="CHEBI:29105"/>
        <label>2</label>
        <note>catalytic</note>
    </ligand>
</feature>
<sequence length="552" mass="62107">MPDQPNFLTLTPLGGYGEIGMNCTIWSTADTAVLVDCGLMFPDDYLLGIDVVIPQFDHILRRKDKVRGIVLTHGHEDHIGALPWLMPWLHVPIFGSRFTLALVEHKLREANLLDRTELVPVHPGQRLVLGDLTFNFFPVCHSIIEGYGLGVETPVGKVVHTGDFKLDANPIDGHHTDLEAFRRFSEGGVELLLSDSTNIERDGHSLGEREIRDTFDGIFRDAQGRVIVTLFSSHIQRIQEVFDIAFKYGRKVAVSGRSLLNNIEISRELGFLRVPASVFIDSYDMPDLPDSELVLLVTGSQGEPLSALSRITRGEHRSLSITPGDTVIMSSRFIPGNARAITRLINDMYRLGAEVYYENFRNIHASGHAYREELRTMLETVRPRHFIPVHGEYRHLVKHCRLAHECGIPPENTIILEDGDPVTLLPDGIRREPRIQLEAVLVDGKGVGDVGTSVLKERHLLGGEGMVVVFLVLDEQIWEILHGPDIISKGFIFEAHYNHVLEDAKCIVLDILENMSPGDIEKLQDRIRSTLRRFFRKVLERDPVVLPVITMV</sequence>
<evidence type="ECO:0000256" key="12">
    <source>
        <dbReference type="PIRSR" id="PIRSR004803-3"/>
    </source>
</evidence>
<protein>
    <recommendedName>
        <fullName evidence="9">Ribonuclease J</fullName>
        <shortName evidence="9">RNase J</shortName>
        <ecNumber evidence="9">3.1.-.-</ecNumber>
    </recommendedName>
</protein>
<dbReference type="SUPFAM" id="SSF56281">
    <property type="entry name" value="Metallo-hydrolase/oxidoreductase"/>
    <property type="match status" value="1"/>
</dbReference>
<dbReference type="Pfam" id="PF22505">
    <property type="entry name" value="RNase_J_b_CASP"/>
    <property type="match status" value="1"/>
</dbReference>
<dbReference type="InterPro" id="IPR030854">
    <property type="entry name" value="RNase_J_bac"/>
</dbReference>
<feature type="binding site" evidence="12">
    <location>
        <position position="48"/>
    </location>
    <ligand>
        <name>Ca(2+)</name>
        <dbReference type="ChEBI" id="CHEBI:29108"/>
    </ligand>
</feature>
<dbReference type="CDD" id="cd07714">
    <property type="entry name" value="RNaseJ_MBL-fold"/>
    <property type="match status" value="1"/>
</dbReference>
<dbReference type="GO" id="GO:0008270">
    <property type="term" value="F:zinc ion binding"/>
    <property type="evidence" value="ECO:0007669"/>
    <property type="project" value="InterPro"/>
</dbReference>
<name>A0A7J0BU39_9BACT</name>
<dbReference type="PIRSF" id="PIRSF004803">
    <property type="entry name" value="RnjA"/>
    <property type="match status" value="1"/>
</dbReference>
<dbReference type="EC" id="3.1.-.-" evidence="9"/>
<evidence type="ECO:0000313" key="15">
    <source>
        <dbReference type="Proteomes" id="UP000503820"/>
    </source>
</evidence>
<dbReference type="InterPro" id="IPR004613">
    <property type="entry name" value="RNase_J"/>
</dbReference>
<dbReference type="InterPro" id="IPR001279">
    <property type="entry name" value="Metallo-B-lactamas"/>
</dbReference>
<dbReference type="PANTHER" id="PTHR43694:SF1">
    <property type="entry name" value="RIBONUCLEASE J"/>
    <property type="match status" value="1"/>
</dbReference>
<dbReference type="Pfam" id="PF17770">
    <property type="entry name" value="RNase_J_C"/>
    <property type="match status" value="1"/>
</dbReference>
<feature type="active site" description="Proton acceptor" evidence="10">
    <location>
        <position position="368"/>
    </location>
</feature>
<keyword evidence="2 9" id="KW-0540">Nuclease</keyword>
<evidence type="ECO:0000256" key="9">
    <source>
        <dbReference type="HAMAP-Rule" id="MF_01491"/>
    </source>
</evidence>
<evidence type="ECO:0000256" key="7">
    <source>
        <dbReference type="ARBA" id="ARBA00022839"/>
    </source>
</evidence>
<keyword evidence="1 9" id="KW-0963">Cytoplasm</keyword>
<dbReference type="InterPro" id="IPR011108">
    <property type="entry name" value="RMMBL"/>
</dbReference>
<feature type="binding site" evidence="11">
    <location>
        <begin position="232"/>
        <end position="234"/>
    </location>
    <ligand>
        <name>substrate</name>
    </ligand>
</feature>
<keyword evidence="12" id="KW-0106">Calcium</keyword>
<proteinExistence type="inferred from homology"/>
<dbReference type="PROSITE" id="PS01292">
    <property type="entry name" value="UPF0036"/>
    <property type="match status" value="1"/>
</dbReference>
<dbReference type="Gene3D" id="3.10.20.580">
    <property type="match status" value="1"/>
</dbReference>
<accession>A0A7J0BU39</accession>